<reference evidence="1" key="1">
    <citation type="submission" date="2015-06" db="UniProtKB">
        <authorList>
            <consortium name="EnsemblPlants"/>
        </authorList>
    </citation>
    <scope>IDENTIFICATION</scope>
</reference>
<proteinExistence type="predicted"/>
<sequence length="175" mass="18092">MAPRSAALALKAAAVAAILAMLVAPSFGRCGHPQAPAPAAPPPPTPTPPPPPPPLAPAPGPGPGPTISCNDCFSQCYSPCEASIASNCSSYCDGVEYACNSCKMDVIEGCKKANNCTGSCDECNFDPSPSCVSPCTTRYCDLCRSLCRYGLGQQCRETCQKECSAPKCVPWSPQN</sequence>
<evidence type="ECO:0000313" key="1">
    <source>
        <dbReference type="EnsemblPlants" id="EMT11426"/>
    </source>
</evidence>
<organism evidence="1">
    <name type="scientific">Aegilops tauschii</name>
    <name type="common">Tausch's goatgrass</name>
    <name type="synonym">Aegilops squarrosa</name>
    <dbReference type="NCBI Taxonomy" id="37682"/>
    <lineage>
        <taxon>Eukaryota</taxon>
        <taxon>Viridiplantae</taxon>
        <taxon>Streptophyta</taxon>
        <taxon>Embryophyta</taxon>
        <taxon>Tracheophyta</taxon>
        <taxon>Spermatophyta</taxon>
        <taxon>Magnoliopsida</taxon>
        <taxon>Liliopsida</taxon>
        <taxon>Poales</taxon>
        <taxon>Poaceae</taxon>
        <taxon>BOP clade</taxon>
        <taxon>Pooideae</taxon>
        <taxon>Triticodae</taxon>
        <taxon>Triticeae</taxon>
        <taxon>Triticinae</taxon>
        <taxon>Aegilops</taxon>
    </lineage>
</organism>
<accession>M8BBQ1</accession>
<protein>
    <submittedName>
        <fullName evidence="1">Uncharacterized protein</fullName>
    </submittedName>
</protein>
<dbReference type="EnsemblPlants" id="EMT11426">
    <property type="protein sequence ID" value="EMT11426"/>
    <property type="gene ID" value="F775_04494"/>
</dbReference>
<dbReference type="AlphaFoldDB" id="M8BBQ1"/>
<name>M8BBQ1_AEGTA</name>